<comment type="subcellular location">
    <subcellularLocation>
        <location evidence="1 12">Endoplasmic reticulum membrane</location>
        <topology evidence="1 12">Multi-pass membrane protein</topology>
    </subcellularLocation>
</comment>
<evidence type="ECO:0000313" key="15">
    <source>
        <dbReference type="Proteomes" id="UP001140094"/>
    </source>
</evidence>
<dbReference type="SUPFAM" id="SSF53649">
    <property type="entry name" value="Alkaline phosphatase-like"/>
    <property type="match status" value="1"/>
</dbReference>
<evidence type="ECO:0000256" key="11">
    <source>
        <dbReference type="ARBA" id="ARBA00023180"/>
    </source>
</evidence>
<feature type="transmembrane region" description="Helical" evidence="12">
    <location>
        <begin position="783"/>
        <end position="802"/>
    </location>
</feature>
<dbReference type="Gene3D" id="3.40.720.10">
    <property type="entry name" value="Alkaline Phosphatase, subunit A"/>
    <property type="match status" value="1"/>
</dbReference>
<evidence type="ECO:0000256" key="3">
    <source>
        <dbReference type="ARBA" id="ARBA00005315"/>
    </source>
</evidence>
<keyword evidence="9 12" id="KW-1133">Transmembrane helix</keyword>
<comment type="similarity">
    <text evidence="3 12">Belongs to the PIGG/PIGN/PIGO family. PIGG subfamily.</text>
</comment>
<dbReference type="PANTHER" id="PTHR23072">
    <property type="entry name" value="PHOSPHATIDYLINOSITOL GLYCAN-RELATED"/>
    <property type="match status" value="1"/>
</dbReference>
<feature type="transmembrane region" description="Helical" evidence="12">
    <location>
        <begin position="636"/>
        <end position="655"/>
    </location>
</feature>
<dbReference type="AlphaFoldDB" id="A0A9W8HXS7"/>
<keyword evidence="5 12" id="KW-0337">GPI-anchor biosynthesis</keyword>
<dbReference type="OrthoDB" id="272139at2759"/>
<feature type="transmembrane region" description="Helical" evidence="12">
    <location>
        <begin position="517"/>
        <end position="540"/>
    </location>
</feature>
<evidence type="ECO:0000256" key="10">
    <source>
        <dbReference type="ARBA" id="ARBA00023136"/>
    </source>
</evidence>
<feature type="transmembrane region" description="Helical" evidence="12">
    <location>
        <begin position="605"/>
        <end position="624"/>
    </location>
</feature>
<dbReference type="GO" id="GO:0051267">
    <property type="term" value="F:CP2 mannose-ethanolamine phosphotransferase activity"/>
    <property type="evidence" value="ECO:0007669"/>
    <property type="project" value="TreeGrafter"/>
</dbReference>
<keyword evidence="15" id="KW-1185">Reference proteome</keyword>
<name>A0A9W8HXS7_9FUNG</name>
<comment type="pathway">
    <text evidence="2 12">Glycolipid biosynthesis; glycosylphosphatidylinositol-anchor biosynthesis.</text>
</comment>
<feature type="transmembrane region" description="Helical" evidence="12">
    <location>
        <begin position="822"/>
        <end position="843"/>
    </location>
</feature>
<dbReference type="Pfam" id="PF01663">
    <property type="entry name" value="Phosphodiest"/>
    <property type="match status" value="1"/>
</dbReference>
<sequence>MQGRWRYLAGLVGLLAVELVGLGLFSKGFFPYKKSIPGFASPADRPVDMRQIVQEAKVGSAEMGRIGQEAEAQTATAHYGRLVMMVVDALRNDFVFGNESAMAYTQSLLRTGQAVGFTARAQAPTVTLPRIKALMTGTVPGFLDAVLNIAESDSSASLQHQDNLLWQLKTHGGKRINMFGDDTWLRLFPGLFTRTDGTSSFMVTDTVEVDVNVTRNVRPELERDGWGVTVLHYLGLDHIGHLAGPRSALMAPKQREMDAVVEEIHGIIRQQDARRQELDPAAKPTLLVLLGDHAMNELGNHGGNSQLETSTVLVFVGQGSTQGAAQEHDNRDVLSALLKKEVAQVSLVPTLALLFGVPIPKNSVGVPLSEMLAGCADAERLHLLQTAATQLFGVVRANDAAVAAVDARDVARGRSQYAAVRDCTHLETDGGPALQCLFEVALAAHARAASGGASDAAERAYYAFMERASAHLSQAFSGYDVPAMGAGLAVLGLAVVGLAVLYQCVGTGLVHLKSRRPAVRVTAAVLWATYLVAASSSSLVEEEHQFWYFWVQTLFALRMVTGGGVWRTLAQMGVFRAVRAWNQTGQQWSGEPADVRQLLAAPQHIYLLWALATTTAVLVGASAFRRHWHHRSTLWPRVWCVLVGYGCLCALAYHAERAHACQSLGAIGGRLCTAACNLVPADVGRMAQTVYLTTLLQVVAGCAAIYKERPDAVAAVHMAAGDAVVGTMPLLLLLSRPHNFPLFALFLAIRELFSPPSQDAAANGPQDTTALRQQYTLLRPPRMLILFSLVHASFFALGNSNSLASLDLSNAYAGVSRYSETAVGMLLFVANWAAPLWWALAALADVAAHAHARRVSPYALARRLAELAAAAHLWQATALLAISVVATLMRSHLFVWSVFSPRYLYQIAWFVPFYLVCGTLAPILWLSVAVALATCKRNMPYILS</sequence>
<dbReference type="CDD" id="cd16024">
    <property type="entry name" value="GPI_EPT_2"/>
    <property type="match status" value="1"/>
</dbReference>
<proteinExistence type="inferred from homology"/>
<dbReference type="InterPro" id="IPR039527">
    <property type="entry name" value="PIGG/GPI7"/>
</dbReference>
<organism evidence="14 15">
    <name type="scientific">Coemansia guatemalensis</name>
    <dbReference type="NCBI Taxonomy" id="2761395"/>
    <lineage>
        <taxon>Eukaryota</taxon>
        <taxon>Fungi</taxon>
        <taxon>Fungi incertae sedis</taxon>
        <taxon>Zoopagomycota</taxon>
        <taxon>Kickxellomycotina</taxon>
        <taxon>Kickxellomycetes</taxon>
        <taxon>Kickxellales</taxon>
        <taxon>Kickxellaceae</taxon>
        <taxon>Coemansia</taxon>
    </lineage>
</organism>
<accession>A0A9W8HXS7</accession>
<feature type="transmembrane region" description="Helical" evidence="12">
    <location>
        <begin position="483"/>
        <end position="505"/>
    </location>
</feature>
<keyword evidence="7 12" id="KW-0812">Transmembrane</keyword>
<feature type="transmembrane region" description="Helical" evidence="12">
    <location>
        <begin position="546"/>
        <end position="566"/>
    </location>
</feature>
<dbReference type="PANTHER" id="PTHR23072:SF0">
    <property type="entry name" value="GPI ETHANOLAMINE PHOSPHATE TRANSFERASE 2"/>
    <property type="match status" value="1"/>
</dbReference>
<dbReference type="InterPro" id="IPR017850">
    <property type="entry name" value="Alkaline_phosphatase_core_sf"/>
</dbReference>
<evidence type="ECO:0000313" key="14">
    <source>
        <dbReference type="EMBL" id="KAJ2804591.1"/>
    </source>
</evidence>
<evidence type="ECO:0000256" key="9">
    <source>
        <dbReference type="ARBA" id="ARBA00022989"/>
    </source>
</evidence>
<dbReference type="InterPro" id="IPR002591">
    <property type="entry name" value="Phosphodiest/P_Trfase"/>
</dbReference>
<evidence type="ECO:0000256" key="2">
    <source>
        <dbReference type="ARBA" id="ARBA00004687"/>
    </source>
</evidence>
<evidence type="ECO:0000259" key="13">
    <source>
        <dbReference type="Pfam" id="PF19316"/>
    </source>
</evidence>
<dbReference type="Proteomes" id="UP001140094">
    <property type="component" value="Unassembled WGS sequence"/>
</dbReference>
<evidence type="ECO:0000256" key="4">
    <source>
        <dbReference type="ARBA" id="ARBA00020830"/>
    </source>
</evidence>
<protein>
    <recommendedName>
        <fullName evidence="4 12">GPI ethanolamine phosphate transferase 2</fullName>
    </recommendedName>
</protein>
<evidence type="ECO:0000256" key="1">
    <source>
        <dbReference type="ARBA" id="ARBA00004477"/>
    </source>
</evidence>
<feature type="domain" description="GPI ethanolamine phosphate transferase 2 C-terminal" evidence="13">
    <location>
        <begin position="477"/>
        <end position="923"/>
    </location>
</feature>
<keyword evidence="10 12" id="KW-0472">Membrane</keyword>
<comment type="caution">
    <text evidence="14">The sequence shown here is derived from an EMBL/GenBank/DDBJ whole genome shotgun (WGS) entry which is preliminary data.</text>
</comment>
<keyword evidence="8 12" id="KW-0256">Endoplasmic reticulum</keyword>
<dbReference type="GO" id="GO:0006506">
    <property type="term" value="P:GPI anchor biosynthetic process"/>
    <property type="evidence" value="ECO:0007669"/>
    <property type="project" value="UniProtKB-KW"/>
</dbReference>
<dbReference type="InterPro" id="IPR045687">
    <property type="entry name" value="PIGG/GPI7_C"/>
</dbReference>
<feature type="transmembrane region" description="Helical" evidence="12">
    <location>
        <begin position="7"/>
        <end position="25"/>
    </location>
</feature>
<evidence type="ECO:0000256" key="5">
    <source>
        <dbReference type="ARBA" id="ARBA00022502"/>
    </source>
</evidence>
<feature type="transmembrane region" description="Helical" evidence="12">
    <location>
        <begin position="909"/>
        <end position="935"/>
    </location>
</feature>
<dbReference type="EMBL" id="JANBUO010000384">
    <property type="protein sequence ID" value="KAJ2804591.1"/>
    <property type="molecule type" value="Genomic_DNA"/>
</dbReference>
<evidence type="ECO:0000256" key="12">
    <source>
        <dbReference type="RuleBase" id="RU367106"/>
    </source>
</evidence>
<evidence type="ECO:0000256" key="7">
    <source>
        <dbReference type="ARBA" id="ARBA00022692"/>
    </source>
</evidence>
<dbReference type="GO" id="GO:0005789">
    <property type="term" value="C:endoplasmic reticulum membrane"/>
    <property type="evidence" value="ECO:0007669"/>
    <property type="project" value="UniProtKB-SubCell"/>
</dbReference>
<keyword evidence="11" id="KW-0325">Glycoprotein</keyword>
<comment type="function">
    <text evidence="12">Ethanolamine phosphate transferase involved in glycosylphosphatidylinositol-anchor biosynthesis. Transfers ethanolamine phosphate to the GPI second mannose.</text>
</comment>
<dbReference type="Pfam" id="PF19316">
    <property type="entry name" value="PIGO_PIGG"/>
    <property type="match status" value="1"/>
</dbReference>
<gene>
    <name evidence="14" type="primary">LAS21</name>
    <name evidence="14" type="ORF">H4R20_002445</name>
</gene>
<evidence type="ECO:0000256" key="6">
    <source>
        <dbReference type="ARBA" id="ARBA00022679"/>
    </source>
</evidence>
<reference evidence="14" key="1">
    <citation type="submission" date="2022-07" db="EMBL/GenBank/DDBJ databases">
        <title>Phylogenomic reconstructions and comparative analyses of Kickxellomycotina fungi.</title>
        <authorList>
            <person name="Reynolds N.K."/>
            <person name="Stajich J.E."/>
            <person name="Barry K."/>
            <person name="Grigoriev I.V."/>
            <person name="Crous P."/>
            <person name="Smith M.E."/>
        </authorList>
    </citation>
    <scope>NUCLEOTIDE SEQUENCE</scope>
    <source>
        <strain evidence="14">NRRL 1565</strain>
    </source>
</reference>
<evidence type="ECO:0000256" key="8">
    <source>
        <dbReference type="ARBA" id="ARBA00022824"/>
    </source>
</evidence>
<keyword evidence="6 12" id="KW-0808">Transferase</keyword>
<dbReference type="InterPro" id="IPR037674">
    <property type="entry name" value="PIG-G_N"/>
</dbReference>
<feature type="transmembrane region" description="Helical" evidence="12">
    <location>
        <begin position="864"/>
        <end position="889"/>
    </location>
</feature>